<dbReference type="AlphaFoldDB" id="A0A483CPI6"/>
<evidence type="ECO:0000313" key="4">
    <source>
        <dbReference type="EMBL" id="TAJ44605.1"/>
    </source>
</evidence>
<protein>
    <submittedName>
        <fullName evidence="4">Phosphotransacetylase</fullName>
    </submittedName>
</protein>
<dbReference type="NCBIfam" id="TIGR03270">
    <property type="entry name" value="methan_mark_4"/>
    <property type="match status" value="1"/>
</dbReference>
<evidence type="ECO:0000256" key="2">
    <source>
        <dbReference type="ARBA" id="ARBA00022603"/>
    </source>
</evidence>
<gene>
    <name evidence="4" type="ORF">CUJ86_04670</name>
</gene>
<evidence type="ECO:0000256" key="3">
    <source>
        <dbReference type="ARBA" id="ARBA00022679"/>
    </source>
</evidence>
<keyword evidence="3" id="KW-0808">Transferase</keyword>
<dbReference type="RefSeq" id="WP_130646400.1">
    <property type="nucleotide sequence ID" value="NZ_PGCL01000002.1"/>
</dbReference>
<dbReference type="EMBL" id="PGCL01000002">
    <property type="protein sequence ID" value="TAJ44605.1"/>
    <property type="molecule type" value="Genomic_DNA"/>
</dbReference>
<proteinExistence type="inferred from homology"/>
<name>A0A483CPI6_9EURY</name>
<reference evidence="4 5" key="1">
    <citation type="submission" date="2017-11" db="EMBL/GenBank/DDBJ databases">
        <title>Isolation and Characterization of Methanofollis Species from Methane Seep Offshore SW Taiwan.</title>
        <authorList>
            <person name="Teng N.-H."/>
            <person name="Lai M.-C."/>
            <person name="Chen S.-C."/>
        </authorList>
    </citation>
    <scope>NUCLEOTIDE SEQUENCE [LARGE SCALE GENOMIC DNA]</scope>
    <source>
        <strain evidence="4 5">FWC-SCC2</strain>
    </source>
</reference>
<keyword evidence="5" id="KW-1185">Reference proteome</keyword>
<evidence type="ECO:0000313" key="5">
    <source>
        <dbReference type="Proteomes" id="UP000292580"/>
    </source>
</evidence>
<organism evidence="4 5">
    <name type="scientific">Methanofollis fontis</name>
    <dbReference type="NCBI Taxonomy" id="2052832"/>
    <lineage>
        <taxon>Archaea</taxon>
        <taxon>Methanobacteriati</taxon>
        <taxon>Methanobacteriota</taxon>
        <taxon>Stenosarchaea group</taxon>
        <taxon>Methanomicrobia</taxon>
        <taxon>Methanomicrobiales</taxon>
        <taxon>Methanomicrobiaceae</taxon>
        <taxon>Methanofollis</taxon>
    </lineage>
</organism>
<dbReference type="SUPFAM" id="SSF53659">
    <property type="entry name" value="Isocitrate/Isopropylmalate dehydrogenase-like"/>
    <property type="match status" value="1"/>
</dbReference>
<evidence type="ECO:0000256" key="1">
    <source>
        <dbReference type="ARBA" id="ARBA00009125"/>
    </source>
</evidence>
<dbReference type="InterPro" id="IPR016764">
    <property type="entry name" value="MeTrfase_MtxX_xsu"/>
</dbReference>
<keyword evidence="2" id="KW-0489">Methyltransferase</keyword>
<sequence length="254" mass="26654">MIVGIGAGVEPAKVRRTVERMAERKGDDLRIVPYCFPGAMEGECRESDLPWEALVADLAAGRIDAAVRGSLPANETLKCLKQACGVDRLERIALLETADGVRFLLAPVGVDEGWSISDRLSLAGKAQAIAAGLGLPEDVAVLSGGRLGDLGRHPVVDRSMADAELVARIGGYEHGEILIEDAVGRCGVIIAPDGISGNLIFRTLALLGKGTGHGAPVVNIDRIFVDTSRASPDYTGAVELAASMIRPKNPEIKG</sequence>
<comment type="similarity">
    <text evidence="1">Belongs to the MtxX family.</text>
</comment>
<comment type="caution">
    <text evidence="4">The sequence shown here is derived from an EMBL/GenBank/DDBJ whole genome shotgun (WGS) entry which is preliminary data.</text>
</comment>
<dbReference type="GO" id="GO:0032259">
    <property type="term" value="P:methylation"/>
    <property type="evidence" value="ECO:0007669"/>
    <property type="project" value="UniProtKB-KW"/>
</dbReference>
<dbReference type="Proteomes" id="UP000292580">
    <property type="component" value="Unassembled WGS sequence"/>
</dbReference>
<dbReference type="OrthoDB" id="53227at2157"/>
<dbReference type="GO" id="GO:0008168">
    <property type="term" value="F:methyltransferase activity"/>
    <property type="evidence" value="ECO:0007669"/>
    <property type="project" value="UniProtKB-KW"/>
</dbReference>
<accession>A0A483CPI6</accession>